<dbReference type="AlphaFoldDB" id="A0A2R8AJV5"/>
<dbReference type="PROSITE" id="PS51257">
    <property type="entry name" value="PROKAR_LIPOPROTEIN"/>
    <property type="match status" value="1"/>
</dbReference>
<organism evidence="1 2">
    <name type="scientific">Aliiroseovarius pelagivivens</name>
    <dbReference type="NCBI Taxonomy" id="1639690"/>
    <lineage>
        <taxon>Bacteria</taxon>
        <taxon>Pseudomonadati</taxon>
        <taxon>Pseudomonadota</taxon>
        <taxon>Alphaproteobacteria</taxon>
        <taxon>Rhodobacterales</taxon>
        <taxon>Paracoccaceae</taxon>
        <taxon>Aliiroseovarius</taxon>
    </lineage>
</organism>
<protein>
    <recommendedName>
        <fullName evidence="3">DUF1499 domain-containing protein</fullName>
    </recommendedName>
</protein>
<sequence length="142" mass="15537">MKLILILIAVPLVLACALAVYARLKPINADRFTSMPGPNEAGVYKFPGGSKYVLPLSELPDDALTKLLDIVRQTPRTTEVSTDTGNSFITRSRGFGFPDITRIWLVGDNLHIHAHLVVGRSDLGVNGDRVGQWDEALRGSLR</sequence>
<dbReference type="InterPro" id="IPR010865">
    <property type="entry name" value="DUF1499"/>
</dbReference>
<gene>
    <name evidence="1" type="ORF">ALP8811_01159</name>
</gene>
<evidence type="ECO:0000313" key="1">
    <source>
        <dbReference type="EMBL" id="SPF76159.1"/>
    </source>
</evidence>
<evidence type="ECO:0000313" key="2">
    <source>
        <dbReference type="Proteomes" id="UP000244911"/>
    </source>
</evidence>
<dbReference type="OrthoDB" id="8479024at2"/>
<dbReference type="RefSeq" id="WP_108856188.1">
    <property type="nucleotide sequence ID" value="NZ_OMOI01000001.1"/>
</dbReference>
<keyword evidence="2" id="KW-1185">Reference proteome</keyword>
<dbReference type="Pfam" id="PF07386">
    <property type="entry name" value="DUF1499"/>
    <property type="match status" value="1"/>
</dbReference>
<accession>A0A2R8AJV5</accession>
<dbReference type="EMBL" id="OMOI01000001">
    <property type="protein sequence ID" value="SPF76159.1"/>
    <property type="molecule type" value="Genomic_DNA"/>
</dbReference>
<evidence type="ECO:0008006" key="3">
    <source>
        <dbReference type="Google" id="ProtNLM"/>
    </source>
</evidence>
<reference evidence="1 2" key="1">
    <citation type="submission" date="2018-03" db="EMBL/GenBank/DDBJ databases">
        <authorList>
            <person name="Keele B.F."/>
        </authorList>
    </citation>
    <scope>NUCLEOTIDE SEQUENCE [LARGE SCALE GENOMIC DNA]</scope>
    <source>
        <strain evidence="1 2">CECT 8811</strain>
    </source>
</reference>
<name>A0A2R8AJV5_9RHOB</name>
<proteinExistence type="predicted"/>
<dbReference type="Proteomes" id="UP000244911">
    <property type="component" value="Unassembled WGS sequence"/>
</dbReference>